<dbReference type="InterPro" id="IPR056899">
    <property type="entry name" value="Ig_NUP210_9th"/>
</dbReference>
<dbReference type="EMBL" id="GG662767">
    <property type="protein sequence ID" value="EAR91920.2"/>
    <property type="molecule type" value="Genomic_DNA"/>
</dbReference>
<feature type="domain" description="NUP210 Ig-like" evidence="13">
    <location>
        <begin position="219"/>
        <end position="299"/>
    </location>
</feature>
<dbReference type="HOGENOM" id="CLU_001205_1_1_1"/>
<comment type="similarity">
    <text evidence="2">Belongs to the NUP210 family.</text>
</comment>
<dbReference type="Pfam" id="PF22969">
    <property type="entry name" value="Ig_NUP210_2nd"/>
    <property type="match status" value="1"/>
</dbReference>
<dbReference type="GeneID" id="7831966"/>
<dbReference type="OrthoDB" id="361283at2759"/>
<sequence>MKVRLSNRTNHKARQKNQQSKTQQKIQQLKINIYKLINTFQLLRENYKEYLEKYYTNIIINISKSKLNNKKKKNFFAMNRIAFALLAISCILIGGVTAIKTVDNQKKVNKLNLLLPELYEDLEIRAPQFLLEASNGCYTWSSSRPDFLQINGISDEVNPVCESTALVKLNNIRPYDNIIWISVTDKDTGDVMRVESKIAKVQKIEILTKLRTIDVGDLSVLEIIGYDKEGNSFSSLEGLRFEWSIQQEENIFEFITFKESKINTSPLRKKLEGYHFQTDIIVIKALQTGKADVTVKIKELGQTLVSLPVTLYAIDKFDIYPGNDLYLLPQTILQYELYFTKKATDNKIKLPSNDYNWKILDEKIGQIHQNGQLLTFEEKRDVPTKVIVRPSKQVDYQVTSTVTVVYPHSLEIFSREYTADSWESARRGYYQEIFEKSTHFVRNREYYLRVVLYDINKNEIKITPNVRIDVIIDKTKFDVIEQRNHELRVRPKVLTNSTVVAAQLIEVKGKTQNSETIWKPEKEIKNRVNISIVMPLKLFKPGNFIHLPLHSEQIFKLKVVGGSGQYEWDTSNTTIAVTSYNRVHPKSIGSAKLHVSDKMNEKNFDEIEVIVSNVLRAAPLEQMKEVLINGYESTFAIAYPELGSQRFSNCSALAFSVEENSFYSSSAERFQTYEEILKDLNKLMADNQFIKQELKKNELKSFNEEFKEYIQSRSVTQEEIDNVHYEYNNYGYCSAFRILAKEAGEYRARIYAEGLQLQENVDQYISVKVLLPFKNIINPKYFSFFKKDEVIISMGSSYNWRFKHGPSQWESWRKINVNTQVNLKQKGCAGQEGLISNIPKQTTQGNITQSYQLTCGLCKTDKENSYTISISAQNEADAKLPRPLVLHNELIVWCNVPHALYIYPLTSPNQRDSDDESVLLQHAKTSKFNKYHLQTEMNHFFFTQVFDSRSLPFANYTSLAIGWKITTSECGPLTNLHFSEYKDQFKLSLNTEQIPQKKDEFRKYELNTCVNFANQQNTDVIKIQATSATLEDPQTSPVSFSVNDEILIAVSKNVECDPVESLLYNHKENKYVMNLMYGSGQYIIHNNATDVVQHKYHDSQSKLAFVTFKNGVSSLKIEDSLQIGAKRIECRVQVRDPARIDLRLIQDIIPVGAYTQAVVEVYDDQGRKYTNSQVALMDIYLESDTSDNEGITLAIKRDPLNGHKFSIDGKKRGNYRLVAVLKSGSASTYNDPRYANFFIIKSNSLDLEVFPPLEAYPPKIILHPNCQTSLQLIGGPSDSTRVRYSSETQNHQGSQKLIDLNQLDTKLYDIRALEKAKGNSTLEFFIHLQPNNTLLSKITVPVTVQNIDDVKIFGMNDRTLHQSTTVRLIAQMFIQGELMTVGICPLSISWQSKLEGVLRISQNISPEILSAADIESSNKNQVSIGDSHLYAVNATAVDVGVAEIELTVTFIGQKSHVRTVARIDVINPLSIPIPTYVAYSDIKPSILLIPPKSGYFMPIQNPLKYTFVTACGSSDQYETVRVDQNGHITTGDKKGVSTHIRAVSNSLQQEIMSVHVYTTSIYSLFVENSHEVINMQVEGETTLQVRMQDFLGRSFPTRLDNVHLRVKVTNTKVLSATISDGSLLNLRAISSGHSICIVYLEANPHIYDIFFINVGSIVSPSSPVFVHTGGSVQFSVLQAKSSGDRYNSKRWSSSNENVLTIDSNRGLAKAHQPGEVLVQYNDVVVYKSKVIVQEVGEIVRGDIGKNNRLTNEPSHPDYATRYVIPFQIFLKDRSGSKELLKRLENSIDKNPINNNLSWSCKAEHSEWFQVQGEVIDLPNGNQQAQCIVKLVEPNNYQTMNMPPSLILITTISSRNQDAKFSFVQEHKFNDVIWKIHLSNNEKYIELNRAMNKQEIYIQTTFPLDISFGGNDIKPHVISKFFEQKSVQKIEIQISPEFNQNIDNKIYVKHPLTGQTEAIRVIYDPESSTPPTPGDSSPLTWTDYLITIILICVTIIVVQNLSKNK</sequence>
<dbReference type="InterPro" id="IPR045197">
    <property type="entry name" value="NUP210-like"/>
</dbReference>
<evidence type="ECO:0000256" key="2">
    <source>
        <dbReference type="ARBA" id="ARBA00007313"/>
    </source>
</evidence>
<feature type="coiled-coil region" evidence="9">
    <location>
        <begin position="673"/>
        <end position="700"/>
    </location>
</feature>
<dbReference type="KEGG" id="tet:TTHERM_00101160"/>
<proteinExistence type="inferred from homology"/>
<dbReference type="InterPro" id="IPR055096">
    <property type="entry name" value="Ig_NUP210_1st"/>
</dbReference>
<evidence type="ECO:0000256" key="8">
    <source>
        <dbReference type="ARBA" id="ARBA00023242"/>
    </source>
</evidence>
<evidence type="ECO:0000256" key="9">
    <source>
        <dbReference type="SAM" id="Coils"/>
    </source>
</evidence>
<dbReference type="InterPro" id="IPR055097">
    <property type="entry name" value="Ig_NUP210_2nd"/>
</dbReference>
<dbReference type="InParanoid" id="Q234T3"/>
<evidence type="ECO:0000256" key="1">
    <source>
        <dbReference type="ARBA" id="ARBA00004590"/>
    </source>
</evidence>
<dbReference type="Pfam" id="PF22967">
    <property type="entry name" value="Ig_NUP210_1st"/>
    <property type="match status" value="1"/>
</dbReference>
<keyword evidence="16" id="KW-1185">Reference proteome</keyword>
<evidence type="ECO:0000313" key="15">
    <source>
        <dbReference type="EMBL" id="EAR91920.2"/>
    </source>
</evidence>
<dbReference type="Pfam" id="PF26182">
    <property type="entry name" value="Ig_NUP210_5th"/>
    <property type="match status" value="1"/>
</dbReference>
<feature type="transmembrane region" description="Helical" evidence="11">
    <location>
        <begin position="81"/>
        <end position="99"/>
    </location>
</feature>
<dbReference type="eggNOG" id="KOG1833">
    <property type="taxonomic scope" value="Eukaryota"/>
</dbReference>
<dbReference type="GO" id="GO:0031965">
    <property type="term" value="C:nuclear membrane"/>
    <property type="evidence" value="ECO:0007669"/>
    <property type="project" value="UniProtKB-SubCell"/>
</dbReference>
<name>Q234T3_TETTS</name>
<evidence type="ECO:0000259" key="13">
    <source>
        <dbReference type="Pfam" id="PF22969"/>
    </source>
</evidence>
<feature type="compositionally biased region" description="Basic residues" evidence="10">
    <location>
        <begin position="1"/>
        <end position="15"/>
    </location>
</feature>
<feature type="domain" description="NUP210 Ig-like" evidence="12">
    <location>
        <begin position="106"/>
        <end position="195"/>
    </location>
</feature>
<comment type="subcellular location">
    <subcellularLocation>
        <location evidence="1">Nucleus membrane</location>
        <topology evidence="1">Single-pass membrane protein</topology>
    </subcellularLocation>
</comment>
<dbReference type="InterPro" id="IPR008964">
    <property type="entry name" value="Invasin/intimin_cell_adhesion"/>
</dbReference>
<dbReference type="PANTHER" id="PTHR23019:SF0">
    <property type="entry name" value="NUCLEAR PORE MEMBRANE GLYCOPROTEIN 210"/>
    <property type="match status" value="1"/>
</dbReference>
<dbReference type="RefSeq" id="XP_001012165.2">
    <property type="nucleotide sequence ID" value="XM_001012165.2"/>
</dbReference>
<evidence type="ECO:0000256" key="10">
    <source>
        <dbReference type="SAM" id="MobiDB-lite"/>
    </source>
</evidence>
<dbReference type="Pfam" id="PF24902">
    <property type="entry name" value="Ig_NUP210_9th"/>
    <property type="match status" value="1"/>
</dbReference>
<dbReference type="PANTHER" id="PTHR23019">
    <property type="entry name" value="NUCLEAR PORE MEMBRANE GLYCOPROTEIN GP210-RELATED"/>
    <property type="match status" value="1"/>
</dbReference>
<dbReference type="Proteomes" id="UP000009168">
    <property type="component" value="Unassembled WGS sequence"/>
</dbReference>
<evidence type="ECO:0000259" key="14">
    <source>
        <dbReference type="Pfam" id="PF24902"/>
    </source>
</evidence>
<dbReference type="STRING" id="312017.Q234T3"/>
<evidence type="ECO:0000256" key="3">
    <source>
        <dbReference type="ARBA" id="ARBA00022692"/>
    </source>
</evidence>
<keyword evidence="5 11" id="KW-1133">Transmembrane helix</keyword>
<feature type="domain" description="NUP210 Ig-like" evidence="14">
    <location>
        <begin position="1058"/>
        <end position="1119"/>
    </location>
</feature>
<protein>
    <submittedName>
        <fullName evidence="15">Nucleoporin, putative</fullName>
    </submittedName>
</protein>
<keyword evidence="9" id="KW-0175">Coiled coil</keyword>
<accession>Q234T3</accession>
<keyword evidence="3 11" id="KW-0812">Transmembrane</keyword>
<evidence type="ECO:0000259" key="12">
    <source>
        <dbReference type="Pfam" id="PF22967"/>
    </source>
</evidence>
<organism evidence="15 16">
    <name type="scientific">Tetrahymena thermophila (strain SB210)</name>
    <dbReference type="NCBI Taxonomy" id="312017"/>
    <lineage>
        <taxon>Eukaryota</taxon>
        <taxon>Sar</taxon>
        <taxon>Alveolata</taxon>
        <taxon>Ciliophora</taxon>
        <taxon>Intramacronucleata</taxon>
        <taxon>Oligohymenophorea</taxon>
        <taxon>Hymenostomatida</taxon>
        <taxon>Tetrahymenina</taxon>
        <taxon>Tetrahymenidae</taxon>
        <taxon>Tetrahymena</taxon>
    </lineage>
</organism>
<keyword evidence="4" id="KW-0732">Signal</keyword>
<reference evidence="16" key="1">
    <citation type="journal article" date="2006" name="PLoS Biol.">
        <title>Macronuclear genome sequence of the ciliate Tetrahymena thermophila, a model eukaryote.</title>
        <authorList>
            <person name="Eisen J.A."/>
            <person name="Coyne R.S."/>
            <person name="Wu M."/>
            <person name="Wu D."/>
            <person name="Thiagarajan M."/>
            <person name="Wortman J.R."/>
            <person name="Badger J.H."/>
            <person name="Ren Q."/>
            <person name="Amedeo P."/>
            <person name="Jones K.M."/>
            <person name="Tallon L.J."/>
            <person name="Delcher A.L."/>
            <person name="Salzberg S.L."/>
            <person name="Silva J.C."/>
            <person name="Haas B.J."/>
            <person name="Majoros W.H."/>
            <person name="Farzad M."/>
            <person name="Carlton J.M."/>
            <person name="Smith R.K. Jr."/>
            <person name="Garg J."/>
            <person name="Pearlman R.E."/>
            <person name="Karrer K.M."/>
            <person name="Sun L."/>
            <person name="Manning G."/>
            <person name="Elde N.C."/>
            <person name="Turkewitz A.P."/>
            <person name="Asai D.J."/>
            <person name="Wilkes D.E."/>
            <person name="Wang Y."/>
            <person name="Cai H."/>
            <person name="Collins K."/>
            <person name="Stewart B.A."/>
            <person name="Lee S.R."/>
            <person name="Wilamowska K."/>
            <person name="Weinberg Z."/>
            <person name="Ruzzo W.L."/>
            <person name="Wloga D."/>
            <person name="Gaertig J."/>
            <person name="Frankel J."/>
            <person name="Tsao C.-C."/>
            <person name="Gorovsky M.A."/>
            <person name="Keeling P.J."/>
            <person name="Waller R.F."/>
            <person name="Patron N.J."/>
            <person name="Cherry J.M."/>
            <person name="Stover N.A."/>
            <person name="Krieger C.J."/>
            <person name="del Toro C."/>
            <person name="Ryder H.F."/>
            <person name="Williamson S.C."/>
            <person name="Barbeau R.A."/>
            <person name="Hamilton E.P."/>
            <person name="Orias E."/>
        </authorList>
    </citation>
    <scope>NUCLEOTIDE SEQUENCE [LARGE SCALE GENOMIC DNA]</scope>
    <source>
        <strain evidence="16">SB210</strain>
    </source>
</reference>
<evidence type="ECO:0000256" key="11">
    <source>
        <dbReference type="SAM" id="Phobius"/>
    </source>
</evidence>
<keyword evidence="6 11" id="KW-0472">Membrane</keyword>
<keyword evidence="8" id="KW-0539">Nucleus</keyword>
<evidence type="ECO:0000256" key="5">
    <source>
        <dbReference type="ARBA" id="ARBA00022989"/>
    </source>
</evidence>
<evidence type="ECO:0000256" key="4">
    <source>
        <dbReference type="ARBA" id="ARBA00022729"/>
    </source>
</evidence>
<keyword evidence="7" id="KW-0325">Glycoprotein</keyword>
<dbReference type="SUPFAM" id="SSF49373">
    <property type="entry name" value="Invasin/intimin cell-adhesion fragments"/>
    <property type="match status" value="1"/>
</dbReference>
<evidence type="ECO:0000256" key="7">
    <source>
        <dbReference type="ARBA" id="ARBA00023180"/>
    </source>
</evidence>
<feature type="region of interest" description="Disordered" evidence="10">
    <location>
        <begin position="1"/>
        <end position="23"/>
    </location>
</feature>
<gene>
    <name evidence="15" type="ORF">TTHERM_00101160</name>
</gene>
<feature type="transmembrane region" description="Helical" evidence="11">
    <location>
        <begin position="1980"/>
        <end position="2000"/>
    </location>
</feature>
<evidence type="ECO:0000313" key="16">
    <source>
        <dbReference type="Proteomes" id="UP000009168"/>
    </source>
</evidence>
<evidence type="ECO:0000256" key="6">
    <source>
        <dbReference type="ARBA" id="ARBA00023136"/>
    </source>
</evidence>